<evidence type="ECO:0000256" key="3">
    <source>
        <dbReference type="ARBA" id="ARBA00023319"/>
    </source>
</evidence>
<evidence type="ECO:0000259" key="5">
    <source>
        <dbReference type="PROSITE" id="PS50835"/>
    </source>
</evidence>
<dbReference type="InterPro" id="IPR003599">
    <property type="entry name" value="Ig_sub"/>
</dbReference>
<dbReference type="InterPro" id="IPR003961">
    <property type="entry name" value="FN3_dom"/>
</dbReference>
<dbReference type="PROSITE" id="PS50853">
    <property type="entry name" value="FN3"/>
    <property type="match status" value="5"/>
</dbReference>
<keyword evidence="4" id="KW-0732">Signal</keyword>
<proteinExistence type="predicted"/>
<dbReference type="InterPro" id="IPR036179">
    <property type="entry name" value="Ig-like_dom_sf"/>
</dbReference>
<evidence type="ECO:0000256" key="4">
    <source>
        <dbReference type="SAM" id="SignalP"/>
    </source>
</evidence>
<dbReference type="SMART" id="SM00060">
    <property type="entry name" value="FN3"/>
    <property type="match status" value="5"/>
</dbReference>
<dbReference type="FunFam" id="2.60.40.10:FF:000069">
    <property type="entry name" value="Alpha-protein kinase 3"/>
    <property type="match status" value="1"/>
</dbReference>
<feature type="domain" description="Fibronectin type-III" evidence="6">
    <location>
        <begin position="279"/>
        <end position="374"/>
    </location>
</feature>
<dbReference type="SUPFAM" id="SSF48726">
    <property type="entry name" value="Immunoglobulin"/>
    <property type="match status" value="6"/>
</dbReference>
<dbReference type="Pfam" id="PF00041">
    <property type="entry name" value="fn3"/>
    <property type="match status" value="5"/>
</dbReference>
<dbReference type="InterPro" id="IPR013783">
    <property type="entry name" value="Ig-like_fold"/>
</dbReference>
<dbReference type="PROSITE" id="PS50835">
    <property type="entry name" value="IG_LIKE"/>
    <property type="match status" value="2"/>
</dbReference>
<dbReference type="PANTHER" id="PTHR13817">
    <property type="entry name" value="TITIN"/>
    <property type="match status" value="1"/>
</dbReference>
<feature type="domain" description="Fibronectin type-III" evidence="6">
    <location>
        <begin position="515"/>
        <end position="608"/>
    </location>
</feature>
<sequence>MVLIWLFFLFYRTHEQKSHASDEKRIKFASELSSLEREIHMARHHAREQLDRLAIQRMVEENMALERHAVEEKISRAPEILVRLRSHTVWEKMSVRLCFTVQGFPSPVVQWYKNEELITPASDPAKYTVENKYGVHVLHINRYTVDLYTLCKFNIFLSNLVPLSYDVCFTHFDVQFLEKFGVTFATEGETLTLKCSVLVTPELKRLRPRAEWYRDGKLDSKWTKLYFGEGQAALSFTHLNKDDEGLYTLRMVTKGGVNEYSAFLFVRDADALIAGAPGAPMDVKCHDANRDYVIVTWKPPNITTQNPVIGYFVDKCEVGLENWVQCNDAPVKICKYPVTGLCEGRSYIFRVRAVNSAGISRPSRVSEPVAALDPFDLERTQSKLYKAGTHIEYLIHAEFLRPGTGHAGPPTNVHASEISKTYVVLSWDPPVPRGREPLTYFIEKSMVGSGSWQRVNAQVAVKSPRYAVFDLAEGKPYVFRVLSANKHGISDPSEITEPIQPQDTVVAKKLIVPSAPGRVVATRNTKTSVVVQWDKPKHEENLYGYYIDYSVVGSNQWEPANHKPINYSRFVVHGLETGEQYIFRVKAVNAVGFSENSQESEAIKVQAALTCPSYPHGITLLNCDGHSMTLGWKAPKYSGGSPILGYYIDKREANHKNWHEVNSSLICRTIYTVEDLTEDAFYEFKIAAANVVGIGHPSDPSEHFKCKAWTMPEPGPAYDLTVCEVRNTSLVLLWKAPVYEGKSPITGYLVDYKEVDAEDWITANEKPTSHHYFKVTDLHQGHTYVFKVRAVNDAGVGKSSEISEPVFVEASPGTKEIFSGVDEEGNIYLGFECKEATDASHFQWGKSYEEIEDSDKFKIQTEGDHSKLYFKNPDKSDLGTYCISVSDTDGVSSSFILDEEEFERLMTLSNEIKNPTIPLKSELAYEVLDKGEVRFWIQAESLSPNSTYRFVINDKEVENGHRHKISCDHSNGIIEMVMDKFTIDNEGTYTVQIQDGKAKNQSSLVLIGDAFKTVLAESELQRKEFLRKQGPHFSEFLYWEVTEECEVLLACKVANTKKETVFKWYRNGSGIDVDEVPDLQRGECHLTIPKVQYHLLIRNDRKLKLMIPKYFILMIERKELIYVKSMFERISIHFSRESKISSGEKMKIGGGDDVAWLQITEPTEKDKGNYTFEIFGDKGSFKRTLDLSGQALNLTLFFFFKLLDRGKVIGGLPDVVTIMDGKTLNLTCTVFGNPDPEVVWFKNDKTLELNEHYLVSLEQGKYASLTIKGVTSEDSGKYSIYVKNKYGGETVDVTVSVYRHGEKIPEVNKGQLAKPRLIPPSGASST</sequence>
<dbReference type="InterPro" id="IPR007110">
    <property type="entry name" value="Ig-like_dom"/>
</dbReference>
<dbReference type="FunFam" id="2.60.40.10:FF:000222">
    <property type="entry name" value="Myomesin 1"/>
    <property type="match status" value="1"/>
</dbReference>
<keyword evidence="8" id="KW-1185">Reference proteome</keyword>
<feature type="domain" description="Ig-like" evidence="5">
    <location>
        <begin position="1220"/>
        <end position="1296"/>
    </location>
</feature>
<organism evidence="7 8">
    <name type="scientific">Chrysolophus pictus</name>
    <name type="common">Golden pheasant</name>
    <name type="synonym">Phasianus pictus</name>
    <dbReference type="NCBI Taxonomy" id="9089"/>
    <lineage>
        <taxon>Eukaryota</taxon>
        <taxon>Metazoa</taxon>
        <taxon>Chordata</taxon>
        <taxon>Craniata</taxon>
        <taxon>Vertebrata</taxon>
        <taxon>Euteleostomi</taxon>
        <taxon>Archelosauria</taxon>
        <taxon>Archosauria</taxon>
        <taxon>Dinosauria</taxon>
        <taxon>Saurischia</taxon>
        <taxon>Theropoda</taxon>
        <taxon>Coelurosauria</taxon>
        <taxon>Aves</taxon>
        <taxon>Neognathae</taxon>
        <taxon>Galloanserae</taxon>
        <taxon>Galliformes</taxon>
        <taxon>Phasianidae</taxon>
        <taxon>Phasianinae</taxon>
        <taxon>Chrysolophus</taxon>
    </lineage>
</organism>
<accession>A0A8C3LE80</accession>
<dbReference type="Ensembl" id="ENSCPIT00010009776.1">
    <property type="protein sequence ID" value="ENSCPIP00010008265.1"/>
    <property type="gene ID" value="ENSCPIG00010006389.1"/>
</dbReference>
<feature type="domain" description="Fibronectin type-III" evidence="6">
    <location>
        <begin position="716"/>
        <end position="813"/>
    </location>
</feature>
<dbReference type="InterPro" id="IPR036116">
    <property type="entry name" value="FN3_sf"/>
</dbReference>
<dbReference type="InterPro" id="IPR003598">
    <property type="entry name" value="Ig_sub2"/>
</dbReference>
<dbReference type="InterPro" id="IPR050964">
    <property type="entry name" value="Striated_Muscle_Regulatory"/>
</dbReference>
<feature type="signal peptide" evidence="4">
    <location>
        <begin position="1"/>
        <end position="15"/>
    </location>
</feature>
<evidence type="ECO:0000256" key="1">
    <source>
        <dbReference type="ARBA" id="ARBA00022737"/>
    </source>
</evidence>
<dbReference type="SMART" id="SM00408">
    <property type="entry name" value="IGc2"/>
    <property type="match status" value="2"/>
</dbReference>
<dbReference type="InterPro" id="IPR013098">
    <property type="entry name" value="Ig_I-set"/>
</dbReference>
<keyword evidence="1" id="KW-0677">Repeat</keyword>
<name>A0A8C3LE80_CHRPC</name>
<dbReference type="FunFam" id="2.60.40.10:FF:000179">
    <property type="entry name" value="Myomesin 2"/>
    <property type="match status" value="1"/>
</dbReference>
<dbReference type="PANTHER" id="PTHR13817:SF22">
    <property type="entry name" value="MYOMESIN-2"/>
    <property type="match status" value="1"/>
</dbReference>
<dbReference type="FunFam" id="2.60.40.10:FF:000029">
    <property type="entry name" value="Myomesin 1"/>
    <property type="match status" value="3"/>
</dbReference>
<dbReference type="Proteomes" id="UP000694543">
    <property type="component" value="Unplaced"/>
</dbReference>
<protein>
    <submittedName>
        <fullName evidence="7">Myomesin 2</fullName>
    </submittedName>
</protein>
<evidence type="ECO:0000259" key="6">
    <source>
        <dbReference type="PROSITE" id="PS50853"/>
    </source>
</evidence>
<evidence type="ECO:0000313" key="8">
    <source>
        <dbReference type="Proteomes" id="UP000694543"/>
    </source>
</evidence>
<dbReference type="CDD" id="cd00063">
    <property type="entry name" value="FN3"/>
    <property type="match status" value="5"/>
</dbReference>
<dbReference type="PRINTS" id="PR00014">
    <property type="entry name" value="FNTYPEIII"/>
</dbReference>
<dbReference type="FunFam" id="2.60.40.10:FF:000197">
    <property type="entry name" value="Myomesin 1"/>
    <property type="match status" value="1"/>
</dbReference>
<dbReference type="GO" id="GO:0005198">
    <property type="term" value="F:structural molecule activity"/>
    <property type="evidence" value="ECO:0007669"/>
    <property type="project" value="UniProtKB-ARBA"/>
</dbReference>
<dbReference type="FunFam" id="2.60.40.10:FF:000134">
    <property type="entry name" value="Myomesin 1"/>
    <property type="match status" value="1"/>
</dbReference>
<feature type="domain" description="Fibronectin type-III" evidence="6">
    <location>
        <begin position="611"/>
        <end position="713"/>
    </location>
</feature>
<dbReference type="SUPFAM" id="SSF49265">
    <property type="entry name" value="Fibronectin type III"/>
    <property type="match status" value="3"/>
</dbReference>
<evidence type="ECO:0000313" key="7">
    <source>
        <dbReference type="Ensembl" id="ENSCPIP00010008265.1"/>
    </source>
</evidence>
<reference evidence="7" key="1">
    <citation type="submission" date="2025-08" db="UniProtKB">
        <authorList>
            <consortium name="Ensembl"/>
        </authorList>
    </citation>
    <scope>IDENTIFICATION</scope>
</reference>
<dbReference type="GO" id="GO:0045214">
    <property type="term" value="P:sarcomere organization"/>
    <property type="evidence" value="ECO:0007669"/>
    <property type="project" value="TreeGrafter"/>
</dbReference>
<dbReference type="GO" id="GO:0031430">
    <property type="term" value="C:M band"/>
    <property type="evidence" value="ECO:0007669"/>
    <property type="project" value="TreeGrafter"/>
</dbReference>
<feature type="domain" description="Ig-like" evidence="5">
    <location>
        <begin position="162"/>
        <end position="248"/>
    </location>
</feature>
<dbReference type="SMART" id="SM00409">
    <property type="entry name" value="IG"/>
    <property type="match status" value="3"/>
</dbReference>
<dbReference type="FunFam" id="2.60.40.10:FF:000192">
    <property type="entry name" value="Myomesin 1"/>
    <property type="match status" value="1"/>
</dbReference>
<keyword evidence="3" id="KW-0393">Immunoglobulin domain</keyword>
<dbReference type="FunFam" id="2.60.40.10:FF:000124">
    <property type="entry name" value="Myomesin 1"/>
    <property type="match status" value="1"/>
</dbReference>
<dbReference type="Pfam" id="PF07679">
    <property type="entry name" value="I-set"/>
    <property type="match status" value="2"/>
</dbReference>
<dbReference type="CDD" id="cd05891">
    <property type="entry name" value="IgI_M-protein_C"/>
    <property type="match status" value="1"/>
</dbReference>
<keyword evidence="2" id="KW-0514">Muscle protein</keyword>
<evidence type="ECO:0000256" key="2">
    <source>
        <dbReference type="ARBA" id="ARBA00023179"/>
    </source>
</evidence>
<reference evidence="7" key="2">
    <citation type="submission" date="2025-09" db="UniProtKB">
        <authorList>
            <consortium name="Ensembl"/>
        </authorList>
    </citation>
    <scope>IDENTIFICATION</scope>
</reference>
<dbReference type="Gene3D" id="2.60.40.10">
    <property type="entry name" value="Immunoglobulins"/>
    <property type="match status" value="12"/>
</dbReference>
<feature type="domain" description="Fibronectin type-III" evidence="6">
    <location>
        <begin position="409"/>
        <end position="504"/>
    </location>
</feature>
<feature type="chain" id="PRO_5034268219" evidence="4">
    <location>
        <begin position="16"/>
        <end position="1326"/>
    </location>
</feature>